<dbReference type="InterPro" id="IPR050931">
    <property type="entry name" value="Mito_Protein_Transport_Metaxin"/>
</dbReference>
<dbReference type="EMBL" id="GL996501">
    <property type="protein sequence ID" value="EGW33276.1"/>
    <property type="molecule type" value="Genomic_DNA"/>
</dbReference>
<keyword evidence="9" id="KW-1185">Reference proteome</keyword>
<dbReference type="GO" id="GO:0007005">
    <property type="term" value="P:mitochondrion organization"/>
    <property type="evidence" value="ECO:0007669"/>
    <property type="project" value="TreeGrafter"/>
</dbReference>
<evidence type="ECO:0000313" key="8">
    <source>
        <dbReference type="EMBL" id="EGW33276.1"/>
    </source>
</evidence>
<organism evidence="9">
    <name type="scientific">Spathaspora passalidarum (strain NRRL Y-27907 / 11-Y1)</name>
    <dbReference type="NCBI Taxonomy" id="619300"/>
    <lineage>
        <taxon>Eukaryota</taxon>
        <taxon>Fungi</taxon>
        <taxon>Dikarya</taxon>
        <taxon>Ascomycota</taxon>
        <taxon>Saccharomycotina</taxon>
        <taxon>Pichiomycetes</taxon>
        <taxon>Debaryomycetaceae</taxon>
        <taxon>Spathaspora</taxon>
    </lineage>
</organism>
<accession>G3ALN3</accession>
<sequence length="341" mass="38997">MLQLHVWGVDGEISLISPECLASAWLLSLVFPKNDFEIVTSSNTNISDINKLPVLITDDKKLNGFSEIVDFIDGNKFANESGYWSSRASSPREKLIHSCLLNLVETRVDVINQYNLYSNTKNYEKYTRKLFQNYFPFPMMYNQPLKFHNNAVAQVKLLGLSKNKTSFFDFTTTFQEEVAETEYFNSELSDDEDEEEKEVALSSLHEKQLIAKSKTKAALLESKNSLRCLVLLNHYLQEFIKTFKLLQNENENAFGYLFGGSPSACELLLYAYLHSLSSEKLPDRFVSSYLDLKHEKLVSFSKEQINNLQKSLSNSSFRPPQGAEIPSLFNEVGYLLGSIKY</sequence>
<keyword evidence="4" id="KW-0653">Protein transport</keyword>
<dbReference type="PANTHER" id="PTHR12289:SF41">
    <property type="entry name" value="FAILED AXON CONNECTIONS-RELATED"/>
    <property type="match status" value="1"/>
</dbReference>
<protein>
    <recommendedName>
        <fullName evidence="7">Mitochondrial outer membrane transport complex Sam37/metaxin N-terminal domain-containing protein</fullName>
    </recommendedName>
</protein>
<dbReference type="Pfam" id="PF10568">
    <property type="entry name" value="Tom37"/>
    <property type="match status" value="1"/>
</dbReference>
<dbReference type="PANTHER" id="PTHR12289">
    <property type="entry name" value="METAXIN RELATED"/>
    <property type="match status" value="1"/>
</dbReference>
<dbReference type="Proteomes" id="UP000000709">
    <property type="component" value="Unassembled WGS sequence"/>
</dbReference>
<name>G3ALN3_SPAPN</name>
<gene>
    <name evidence="8" type="ORF">SPAPADRAFT_60611</name>
</gene>
<keyword evidence="2" id="KW-0813">Transport</keyword>
<proteinExistence type="predicted"/>
<dbReference type="KEGG" id="spaa:SPAPADRAFT_60611"/>
<dbReference type="STRING" id="619300.G3ALN3"/>
<keyword evidence="6" id="KW-0472">Membrane</keyword>
<dbReference type="GeneID" id="18873488"/>
<dbReference type="InterPro" id="IPR019564">
    <property type="entry name" value="Sam37/metaxin_N"/>
</dbReference>
<dbReference type="GO" id="GO:0001401">
    <property type="term" value="C:SAM complex"/>
    <property type="evidence" value="ECO:0007669"/>
    <property type="project" value="InterPro"/>
</dbReference>
<dbReference type="eggNOG" id="KOG3028">
    <property type="taxonomic scope" value="Eukaryota"/>
</dbReference>
<evidence type="ECO:0000256" key="2">
    <source>
        <dbReference type="ARBA" id="ARBA00022448"/>
    </source>
</evidence>
<dbReference type="GO" id="GO:0015031">
    <property type="term" value="P:protein transport"/>
    <property type="evidence" value="ECO:0007669"/>
    <property type="project" value="UniProtKB-KW"/>
</dbReference>
<dbReference type="InParanoid" id="G3ALN3"/>
<evidence type="ECO:0000256" key="6">
    <source>
        <dbReference type="ARBA" id="ARBA00023136"/>
    </source>
</evidence>
<evidence type="ECO:0000256" key="4">
    <source>
        <dbReference type="ARBA" id="ARBA00022927"/>
    </source>
</evidence>
<comment type="subcellular location">
    <subcellularLocation>
        <location evidence="1">Mitochondrion outer membrane</location>
    </subcellularLocation>
</comment>
<reference evidence="8 9" key="1">
    <citation type="journal article" date="2011" name="Proc. Natl. Acad. Sci. U.S.A.">
        <title>Comparative genomics of xylose-fermenting fungi for enhanced biofuel production.</title>
        <authorList>
            <person name="Wohlbach D.J."/>
            <person name="Kuo A."/>
            <person name="Sato T.K."/>
            <person name="Potts K.M."/>
            <person name="Salamov A.A."/>
            <person name="LaButti K.M."/>
            <person name="Sun H."/>
            <person name="Clum A."/>
            <person name="Pangilinan J.L."/>
            <person name="Lindquist E.A."/>
            <person name="Lucas S."/>
            <person name="Lapidus A."/>
            <person name="Jin M."/>
            <person name="Gunawan C."/>
            <person name="Balan V."/>
            <person name="Dale B.E."/>
            <person name="Jeffries T.W."/>
            <person name="Zinkel R."/>
            <person name="Barry K.W."/>
            <person name="Grigoriev I.V."/>
            <person name="Gasch A.P."/>
        </authorList>
    </citation>
    <scope>NUCLEOTIDE SEQUENCE [LARGE SCALE GENOMIC DNA]</scope>
    <source>
        <strain evidence="9">NRRL Y-27907 / 11-Y1</strain>
    </source>
</reference>
<dbReference type="HOGENOM" id="CLU_078884_0_0_1"/>
<feature type="domain" description="Mitochondrial outer membrane transport complex Sam37/metaxin N-terminal" evidence="7">
    <location>
        <begin position="20"/>
        <end position="147"/>
    </location>
</feature>
<keyword evidence="5" id="KW-0496">Mitochondrion</keyword>
<evidence type="ECO:0000256" key="3">
    <source>
        <dbReference type="ARBA" id="ARBA00022787"/>
    </source>
</evidence>
<evidence type="ECO:0000256" key="1">
    <source>
        <dbReference type="ARBA" id="ARBA00004294"/>
    </source>
</evidence>
<evidence type="ECO:0000313" key="9">
    <source>
        <dbReference type="Proteomes" id="UP000000709"/>
    </source>
</evidence>
<keyword evidence="3" id="KW-1000">Mitochondrion outer membrane</keyword>
<dbReference type="RefSeq" id="XP_007374791.1">
    <property type="nucleotide sequence ID" value="XM_007374729.1"/>
</dbReference>
<evidence type="ECO:0000256" key="5">
    <source>
        <dbReference type="ARBA" id="ARBA00023128"/>
    </source>
</evidence>
<dbReference type="OrthoDB" id="5835136at2759"/>
<dbReference type="AlphaFoldDB" id="G3ALN3"/>
<dbReference type="OMA" id="PMWYNTP"/>
<evidence type="ECO:0000259" key="7">
    <source>
        <dbReference type="Pfam" id="PF10568"/>
    </source>
</evidence>